<name>A0AAD7GSL7_MYCRO</name>
<proteinExistence type="predicted"/>
<organism evidence="2 3">
    <name type="scientific">Mycena rosella</name>
    <name type="common">Pink bonnet</name>
    <name type="synonym">Agaricus rosellus</name>
    <dbReference type="NCBI Taxonomy" id="1033263"/>
    <lineage>
        <taxon>Eukaryota</taxon>
        <taxon>Fungi</taxon>
        <taxon>Dikarya</taxon>
        <taxon>Basidiomycota</taxon>
        <taxon>Agaricomycotina</taxon>
        <taxon>Agaricomycetes</taxon>
        <taxon>Agaricomycetidae</taxon>
        <taxon>Agaricales</taxon>
        <taxon>Marasmiineae</taxon>
        <taxon>Mycenaceae</taxon>
        <taxon>Mycena</taxon>
    </lineage>
</organism>
<feature type="compositionally biased region" description="Polar residues" evidence="1">
    <location>
        <begin position="67"/>
        <end position="77"/>
    </location>
</feature>
<dbReference type="AlphaFoldDB" id="A0AAD7GSL7"/>
<evidence type="ECO:0000313" key="3">
    <source>
        <dbReference type="Proteomes" id="UP001221757"/>
    </source>
</evidence>
<comment type="caution">
    <text evidence="2">The sequence shown here is derived from an EMBL/GenBank/DDBJ whole genome shotgun (WGS) entry which is preliminary data.</text>
</comment>
<keyword evidence="3" id="KW-1185">Reference proteome</keyword>
<sequence>MLTSPTDKPLSEQYAFGGYLNSQTSDSQVFGFSQSRANNFKSKTTSAPHRDLADDTYEEDYEDPYSQGYSQDDTSGPGSEYYEAMTLRSSLKYNLARSGFDLEPEPEPEPERLDSEPAIPPPSPTSEDPTPLATPPSLSDPTPPVSRLEKRKQVHFAPLRQSVDHRQLAALLWGPSFANHQDSADFPILNKSGGSHIRAAVLSHVQPASEEEANIIEQFYNACWNLKPPDFEQDEHYIAKRNDPNPLQREMIRLFVRLSSYMPLMMQTLMEPSQAKPMLRTLESVQLIIEGMQLLARVQDRAIKEL</sequence>
<evidence type="ECO:0000313" key="2">
    <source>
        <dbReference type="EMBL" id="KAJ7704335.1"/>
    </source>
</evidence>
<feature type="region of interest" description="Disordered" evidence="1">
    <location>
        <begin position="38"/>
        <end position="83"/>
    </location>
</feature>
<feature type="compositionally biased region" description="Acidic residues" evidence="1">
    <location>
        <begin position="54"/>
        <end position="63"/>
    </location>
</feature>
<gene>
    <name evidence="2" type="ORF">B0H17DRAFT_8574</name>
</gene>
<reference evidence="2" key="1">
    <citation type="submission" date="2023-03" db="EMBL/GenBank/DDBJ databases">
        <title>Massive genome expansion in bonnet fungi (Mycena s.s.) driven by repeated elements and novel gene families across ecological guilds.</title>
        <authorList>
            <consortium name="Lawrence Berkeley National Laboratory"/>
            <person name="Harder C.B."/>
            <person name="Miyauchi S."/>
            <person name="Viragh M."/>
            <person name="Kuo A."/>
            <person name="Thoen E."/>
            <person name="Andreopoulos B."/>
            <person name="Lu D."/>
            <person name="Skrede I."/>
            <person name="Drula E."/>
            <person name="Henrissat B."/>
            <person name="Morin E."/>
            <person name="Kohler A."/>
            <person name="Barry K."/>
            <person name="LaButti K."/>
            <person name="Morin E."/>
            <person name="Salamov A."/>
            <person name="Lipzen A."/>
            <person name="Mereny Z."/>
            <person name="Hegedus B."/>
            <person name="Baldrian P."/>
            <person name="Stursova M."/>
            <person name="Weitz H."/>
            <person name="Taylor A."/>
            <person name="Grigoriev I.V."/>
            <person name="Nagy L.G."/>
            <person name="Martin F."/>
            <person name="Kauserud H."/>
        </authorList>
    </citation>
    <scope>NUCLEOTIDE SEQUENCE</scope>
    <source>
        <strain evidence="2">CBHHK067</strain>
    </source>
</reference>
<evidence type="ECO:0000256" key="1">
    <source>
        <dbReference type="SAM" id="MobiDB-lite"/>
    </source>
</evidence>
<dbReference type="Proteomes" id="UP001221757">
    <property type="component" value="Unassembled WGS sequence"/>
</dbReference>
<feature type="region of interest" description="Disordered" evidence="1">
    <location>
        <begin position="100"/>
        <end position="147"/>
    </location>
</feature>
<protein>
    <submittedName>
        <fullName evidence="2">Uncharacterized protein</fullName>
    </submittedName>
</protein>
<accession>A0AAD7GSL7</accession>
<feature type="compositionally biased region" description="Polar residues" evidence="1">
    <location>
        <begin position="38"/>
        <end position="47"/>
    </location>
</feature>
<dbReference type="EMBL" id="JARKIE010000010">
    <property type="protein sequence ID" value="KAJ7704335.1"/>
    <property type="molecule type" value="Genomic_DNA"/>
</dbReference>